<evidence type="ECO:0000256" key="2">
    <source>
        <dbReference type="SAM" id="SignalP"/>
    </source>
</evidence>
<dbReference type="PANTHER" id="PTHR43380:SF1">
    <property type="entry name" value="2-OXOISOVALERATE DEHYDROGENASE SUBUNIT ALPHA, MITOCHONDRIAL"/>
    <property type="match status" value="1"/>
</dbReference>
<evidence type="ECO:0000256" key="1">
    <source>
        <dbReference type="ARBA" id="ARBA00023002"/>
    </source>
</evidence>
<keyword evidence="1" id="KW-0560">Oxidoreductase</keyword>
<evidence type="ECO:0000313" key="5">
    <source>
        <dbReference type="Proteomes" id="UP001497512"/>
    </source>
</evidence>
<reference evidence="4" key="1">
    <citation type="submission" date="2024-02" db="EMBL/GenBank/DDBJ databases">
        <authorList>
            <consortium name="ELIXIR-Norway"/>
            <consortium name="Elixir Norway"/>
        </authorList>
    </citation>
    <scope>NUCLEOTIDE SEQUENCE</scope>
</reference>
<feature type="chain" id="PRO_5045195255" description="Dehydrogenase E1 component domain-containing protein" evidence="2">
    <location>
        <begin position="16"/>
        <end position="493"/>
    </location>
</feature>
<dbReference type="EMBL" id="OZ019897">
    <property type="protein sequence ID" value="CAK9226330.1"/>
    <property type="molecule type" value="Genomic_DNA"/>
</dbReference>
<dbReference type="InterPro" id="IPR029061">
    <property type="entry name" value="THDP-binding"/>
</dbReference>
<sequence length="493" mass="55568">MFLNSWLWRSRHLSRSPLLLLRSRSIFLASSCTTELLASQNASEHQHSRKLPSTVPRIRPWWNVSWSSGYRNPSMEAEKKVASGEDSYGNESKQASSTEFLDFPGGKVSYINELQFLSESSPVRVPCFQLLDEYGQVAEHACLPEVDKLLAVKMYRNMVLLQTMDTLFYEAQRQGQFAFYLTTIGEEAINIASAAALSNDDIVYAQYREPGVLLWRGFSLNEFANQCFTNNLDYGKGRQMPVHYGSSKLNYPTVSSPIATQLPHAVGAAYALKMENNPACTVTFFGDGASSEGDFHAAMNFAAVLEVPVLFICRNNGFAISTPTAEQFKSDGVVAKGQAYGMRSIRVDGNDTLAMYATIKAARVMAISESRPILIEALTYRVGHHSTSDDSAKYRKQDEMQHWKMIRDPVFRFRRWLEGQRWWDPEADKQLRSESRKEVLAAIRSAGPLKKPSLSSLFTDVYDSVPSNLKHQEEEVRATVSRHWSDYPSDVPL</sequence>
<dbReference type="InterPro" id="IPR001017">
    <property type="entry name" value="DH_E1"/>
</dbReference>
<dbReference type="CDD" id="cd02000">
    <property type="entry name" value="TPP_E1_PDC_ADC_BCADC"/>
    <property type="match status" value="1"/>
</dbReference>
<feature type="domain" description="Dehydrogenase E1 component" evidence="3">
    <location>
        <begin position="155"/>
        <end position="452"/>
    </location>
</feature>
<protein>
    <recommendedName>
        <fullName evidence="3">Dehydrogenase E1 component domain-containing protein</fullName>
    </recommendedName>
</protein>
<gene>
    <name evidence="4" type="ORF">CSSPTR1EN2_LOCUS18185</name>
</gene>
<evidence type="ECO:0000313" key="4">
    <source>
        <dbReference type="EMBL" id="CAK9226330.1"/>
    </source>
</evidence>
<keyword evidence="2" id="KW-0732">Signal</keyword>
<proteinExistence type="predicted"/>
<dbReference type="Gene3D" id="3.40.50.970">
    <property type="match status" value="1"/>
</dbReference>
<keyword evidence="5" id="KW-1185">Reference proteome</keyword>
<feature type="signal peptide" evidence="2">
    <location>
        <begin position="1"/>
        <end position="15"/>
    </location>
</feature>
<organism evidence="4 5">
    <name type="scientific">Sphagnum troendelagicum</name>
    <dbReference type="NCBI Taxonomy" id="128251"/>
    <lineage>
        <taxon>Eukaryota</taxon>
        <taxon>Viridiplantae</taxon>
        <taxon>Streptophyta</taxon>
        <taxon>Embryophyta</taxon>
        <taxon>Bryophyta</taxon>
        <taxon>Sphagnophytina</taxon>
        <taxon>Sphagnopsida</taxon>
        <taxon>Sphagnales</taxon>
        <taxon>Sphagnaceae</taxon>
        <taxon>Sphagnum</taxon>
    </lineage>
</organism>
<dbReference type="PANTHER" id="PTHR43380">
    <property type="entry name" value="2-OXOISOVALERATE DEHYDROGENASE SUBUNIT ALPHA, MITOCHONDRIAL"/>
    <property type="match status" value="1"/>
</dbReference>
<accession>A0ABP0UNV1</accession>
<name>A0ABP0UNV1_9BRYO</name>
<dbReference type="SUPFAM" id="SSF52518">
    <property type="entry name" value="Thiamin diphosphate-binding fold (THDP-binding)"/>
    <property type="match status" value="1"/>
</dbReference>
<dbReference type="Pfam" id="PF00676">
    <property type="entry name" value="E1_dh"/>
    <property type="match status" value="1"/>
</dbReference>
<dbReference type="Proteomes" id="UP001497512">
    <property type="component" value="Chromosome 5"/>
</dbReference>
<dbReference type="InterPro" id="IPR050771">
    <property type="entry name" value="Alpha-ketoacid_DH_E1_comp"/>
</dbReference>
<evidence type="ECO:0000259" key="3">
    <source>
        <dbReference type="Pfam" id="PF00676"/>
    </source>
</evidence>